<sequence length="80" mass="9168">LETDFDVDHENLNENKFRKKLTFENQYKLNELRPNHSNPYNTKSSSLIVKEISNNKDDNSSSSLSSLTTITNKPDHLSNG</sequence>
<dbReference type="Proteomes" id="UP000681720">
    <property type="component" value="Unassembled WGS sequence"/>
</dbReference>
<gene>
    <name evidence="2" type="ORF">GIL414_LOCUS51128</name>
</gene>
<feature type="non-terminal residue" evidence="2">
    <location>
        <position position="1"/>
    </location>
</feature>
<comment type="caution">
    <text evidence="2">The sequence shown here is derived from an EMBL/GenBank/DDBJ whole genome shotgun (WGS) entry which is preliminary data.</text>
</comment>
<feature type="non-terminal residue" evidence="2">
    <location>
        <position position="80"/>
    </location>
</feature>
<protein>
    <submittedName>
        <fullName evidence="2">Uncharacterized protein</fullName>
    </submittedName>
</protein>
<feature type="region of interest" description="Disordered" evidence="1">
    <location>
        <begin position="32"/>
        <end position="80"/>
    </location>
</feature>
<organism evidence="2 3">
    <name type="scientific">Rotaria magnacalcarata</name>
    <dbReference type="NCBI Taxonomy" id="392030"/>
    <lineage>
        <taxon>Eukaryota</taxon>
        <taxon>Metazoa</taxon>
        <taxon>Spiralia</taxon>
        <taxon>Gnathifera</taxon>
        <taxon>Rotifera</taxon>
        <taxon>Eurotatoria</taxon>
        <taxon>Bdelloidea</taxon>
        <taxon>Philodinida</taxon>
        <taxon>Philodinidae</taxon>
        <taxon>Rotaria</taxon>
    </lineage>
</organism>
<evidence type="ECO:0000313" key="2">
    <source>
        <dbReference type="EMBL" id="CAF4886726.1"/>
    </source>
</evidence>
<dbReference type="AlphaFoldDB" id="A0A8S3CJS3"/>
<dbReference type="EMBL" id="CAJOBJ010172058">
    <property type="protein sequence ID" value="CAF4886726.1"/>
    <property type="molecule type" value="Genomic_DNA"/>
</dbReference>
<feature type="compositionally biased region" description="Low complexity" evidence="1">
    <location>
        <begin position="60"/>
        <end position="72"/>
    </location>
</feature>
<feature type="compositionally biased region" description="Polar residues" evidence="1">
    <location>
        <begin position="35"/>
        <end position="47"/>
    </location>
</feature>
<name>A0A8S3CJS3_9BILA</name>
<reference evidence="2" key="1">
    <citation type="submission" date="2021-02" db="EMBL/GenBank/DDBJ databases">
        <authorList>
            <person name="Nowell W R."/>
        </authorList>
    </citation>
    <scope>NUCLEOTIDE SEQUENCE</scope>
</reference>
<evidence type="ECO:0000313" key="3">
    <source>
        <dbReference type="Proteomes" id="UP000681720"/>
    </source>
</evidence>
<accession>A0A8S3CJS3</accession>
<proteinExistence type="predicted"/>
<evidence type="ECO:0000256" key="1">
    <source>
        <dbReference type="SAM" id="MobiDB-lite"/>
    </source>
</evidence>